<dbReference type="InterPro" id="IPR013785">
    <property type="entry name" value="Aldolase_TIM"/>
</dbReference>
<dbReference type="Pfam" id="PF01070">
    <property type="entry name" value="FMN_dh"/>
    <property type="match status" value="2"/>
</dbReference>
<protein>
    <recommendedName>
        <fullName evidence="3">FMN hydroxy acid dehydrogenase domain-containing protein</fullName>
    </recommendedName>
</protein>
<dbReference type="EMBL" id="LR900559">
    <property type="protein sequence ID" value="CAD7246116.1"/>
    <property type="molecule type" value="Genomic_DNA"/>
</dbReference>
<dbReference type="InterPro" id="IPR000262">
    <property type="entry name" value="FMN-dep_DH"/>
</dbReference>
<dbReference type="Gene3D" id="3.20.20.70">
    <property type="entry name" value="Aldolase class I"/>
    <property type="match status" value="1"/>
</dbReference>
<dbReference type="GO" id="GO:0016491">
    <property type="term" value="F:oxidoreductase activity"/>
    <property type="evidence" value="ECO:0007669"/>
    <property type="project" value="UniProtKB-KW"/>
</dbReference>
<evidence type="ECO:0000256" key="1">
    <source>
        <dbReference type="ARBA" id="ARBA00001917"/>
    </source>
</evidence>
<dbReference type="InterPro" id="IPR037396">
    <property type="entry name" value="FMN_HAD"/>
</dbReference>
<accession>A0A7R8XAK0</accession>
<dbReference type="AlphaFoldDB" id="A0A7R8XAK0"/>
<reference evidence="4" key="1">
    <citation type="submission" date="2020-11" db="EMBL/GenBank/DDBJ databases">
        <authorList>
            <person name="Tran Van P."/>
        </authorList>
    </citation>
    <scope>NUCLEOTIDE SEQUENCE</scope>
</reference>
<dbReference type="SUPFAM" id="SSF51395">
    <property type="entry name" value="FMN-linked oxidoreductases"/>
    <property type="match status" value="1"/>
</dbReference>
<dbReference type="Proteomes" id="UP000677054">
    <property type="component" value="Unassembled WGS sequence"/>
</dbReference>
<evidence type="ECO:0000313" key="4">
    <source>
        <dbReference type="EMBL" id="CAD7246116.1"/>
    </source>
</evidence>
<evidence type="ECO:0000259" key="3">
    <source>
        <dbReference type="PROSITE" id="PS51349"/>
    </source>
</evidence>
<dbReference type="PANTHER" id="PTHR10578:SF149">
    <property type="entry name" value="2-HYDROXYACID OXIDASE 2"/>
    <property type="match status" value="1"/>
</dbReference>
<dbReference type="EMBL" id="CAJPEV010001042">
    <property type="protein sequence ID" value="CAG0890340.1"/>
    <property type="molecule type" value="Genomic_DNA"/>
</dbReference>
<gene>
    <name evidence="4" type="ORF">DSTB1V02_LOCUS5976</name>
</gene>
<organism evidence="4">
    <name type="scientific">Darwinula stevensoni</name>
    <dbReference type="NCBI Taxonomy" id="69355"/>
    <lineage>
        <taxon>Eukaryota</taxon>
        <taxon>Metazoa</taxon>
        <taxon>Ecdysozoa</taxon>
        <taxon>Arthropoda</taxon>
        <taxon>Crustacea</taxon>
        <taxon>Oligostraca</taxon>
        <taxon>Ostracoda</taxon>
        <taxon>Podocopa</taxon>
        <taxon>Podocopida</taxon>
        <taxon>Darwinulocopina</taxon>
        <taxon>Darwinuloidea</taxon>
        <taxon>Darwinulidae</taxon>
        <taxon>Darwinula</taxon>
    </lineage>
</organism>
<dbReference type="PROSITE" id="PS51349">
    <property type="entry name" value="FMN_HYDROXY_ACID_DH_2"/>
    <property type="match status" value="1"/>
</dbReference>
<keyword evidence="2" id="KW-0560">Oxidoreductase</keyword>
<proteinExistence type="predicted"/>
<dbReference type="OrthoDB" id="25826at2759"/>
<sequence>MIVHEENLYAITAESMGALFILSTVASAPMEDVTASSPNGLKWFQLFVMADRDWTESLIRRAENAGLAHYQEKPAATGTRSLSTNAGSVDAGLSWITQLLLILKGIVTAEDVQLAVQRGAAGIKVSNHGARTLDGLPATIDVLPEIIHAVDGHCEVYLDGGITHGSDIFKALALGARMVVAA</sequence>
<comment type="cofactor">
    <cofactor evidence="1">
        <name>FMN</name>
        <dbReference type="ChEBI" id="CHEBI:58210"/>
    </cofactor>
</comment>
<keyword evidence="5" id="KW-1185">Reference proteome</keyword>
<name>A0A7R8XAK0_9CRUS</name>
<evidence type="ECO:0000256" key="2">
    <source>
        <dbReference type="ARBA" id="ARBA00023002"/>
    </source>
</evidence>
<dbReference type="PANTHER" id="PTHR10578">
    <property type="entry name" value="S -2-HYDROXY-ACID OXIDASE-RELATED"/>
    <property type="match status" value="1"/>
</dbReference>
<evidence type="ECO:0000313" key="5">
    <source>
        <dbReference type="Proteomes" id="UP000677054"/>
    </source>
</evidence>
<feature type="domain" description="FMN hydroxy acid dehydrogenase" evidence="3">
    <location>
        <begin position="1"/>
        <end position="182"/>
    </location>
</feature>